<name>A0ABR0JVV6_9EURO</name>
<evidence type="ECO:0000259" key="7">
    <source>
        <dbReference type="PROSITE" id="PS50048"/>
    </source>
</evidence>
<feature type="compositionally biased region" description="Polar residues" evidence="6">
    <location>
        <begin position="200"/>
        <end position="217"/>
    </location>
</feature>
<evidence type="ECO:0000313" key="8">
    <source>
        <dbReference type="EMBL" id="KAK5075738.1"/>
    </source>
</evidence>
<organism evidence="8 9">
    <name type="scientific">Lithohypha guttulata</name>
    <dbReference type="NCBI Taxonomy" id="1690604"/>
    <lineage>
        <taxon>Eukaryota</taxon>
        <taxon>Fungi</taxon>
        <taxon>Dikarya</taxon>
        <taxon>Ascomycota</taxon>
        <taxon>Pezizomycotina</taxon>
        <taxon>Eurotiomycetes</taxon>
        <taxon>Chaetothyriomycetidae</taxon>
        <taxon>Chaetothyriales</taxon>
        <taxon>Trichomeriaceae</taxon>
        <taxon>Lithohypha</taxon>
    </lineage>
</organism>
<dbReference type="CDD" id="cd12148">
    <property type="entry name" value="fungal_TF_MHR"/>
    <property type="match status" value="1"/>
</dbReference>
<dbReference type="Pfam" id="PF00172">
    <property type="entry name" value="Zn_clus"/>
    <property type="match status" value="1"/>
</dbReference>
<reference evidence="8 9" key="1">
    <citation type="submission" date="2023-08" db="EMBL/GenBank/DDBJ databases">
        <title>Black Yeasts Isolated from many extreme environments.</title>
        <authorList>
            <person name="Coleine C."/>
            <person name="Stajich J.E."/>
            <person name="Selbmann L."/>
        </authorList>
    </citation>
    <scope>NUCLEOTIDE SEQUENCE [LARGE SCALE GENOMIC DNA]</scope>
    <source>
        <strain evidence="8 9">CCFEE 5885</strain>
    </source>
</reference>
<keyword evidence="2" id="KW-0805">Transcription regulation</keyword>
<dbReference type="PROSITE" id="PS00463">
    <property type="entry name" value="ZN2_CY6_FUNGAL_1"/>
    <property type="match status" value="1"/>
</dbReference>
<evidence type="ECO:0000256" key="4">
    <source>
        <dbReference type="ARBA" id="ARBA00023163"/>
    </source>
</evidence>
<feature type="domain" description="Zn(2)-C6 fungal-type" evidence="7">
    <location>
        <begin position="25"/>
        <end position="57"/>
    </location>
</feature>
<dbReference type="Gene3D" id="4.10.240.10">
    <property type="entry name" value="Zn(2)-C6 fungal-type DNA-binding domain"/>
    <property type="match status" value="1"/>
</dbReference>
<evidence type="ECO:0000256" key="1">
    <source>
        <dbReference type="ARBA" id="ARBA00004123"/>
    </source>
</evidence>
<gene>
    <name evidence="8" type="ORF">LTR24_009918</name>
</gene>
<comment type="subcellular location">
    <subcellularLocation>
        <location evidence="1">Nucleus</location>
    </subcellularLocation>
</comment>
<sequence length="759" mass="83713">MVDNEATESTIATNGSDDSTSKQAACLECRRSKVKCLRASEGVGCKKCANAGIDCVVPEYHVGRYKGVKNKRSGLEKAIYQIEEAVKKARTSGSGMQDEHAGTLQRLLDESKNSTSPPLASLHRQRSSIEERATTADPFVFEPPIERPRPARGLSTSTFRRQSFAEHPENSGEVTVNNADNPLQLLAIASAIPEQSVTAATPSISGKVSPDNRTATTVDEDETQEFFTPISSRLDVHSDLDPIGLGFVTKEESQALFSYFHQSLSHTRWGLDQAIHTASFVRSRSSFLFTSILAAAALFLPEMAALSTRLNNHIKLLVQRITAGGYRSLEIVLAFMVNVPWMQPGKNWAMDDQTCFYLSTAMAIAIDLSLNKIVIPSSTIRTPGTMERVAQSDCVEAQRALNLDGHTDIDPTSTLGQRLLRARERTWLALFTLDRGVCLARGRPWTVPTGPLIDTCDAWHVSEIADKEDGSMIASCVLRRDFGRLISSIRMTCDNNQSNIGDGTNIVKYMREKVEGFFTNWYNTWSFQIRRNDGSIPPYVEILVSHGKLSAYCNVINHPTASSEMKRFFRAAGLTAALNVIRVAVQNEPRLRSMPNNSVIMVSFAACFVLGLSTTRRGDQIYLAASAKRSIQEAANVLERIGSSPPHRKGASALFGKHIKRIMKQHTASIETNTTAERENMSLPHAEFRHPGSGMAAAPYTLQSNSGEVQQTFPGFDSMTDDQLLEVIQNAKDDIDTFHAGLQPEDGLFMDWLEWPSLT</sequence>
<feature type="compositionally biased region" description="Polar residues" evidence="6">
    <location>
        <begin position="7"/>
        <end position="20"/>
    </location>
</feature>
<proteinExistence type="predicted"/>
<feature type="region of interest" description="Disordered" evidence="6">
    <location>
        <begin position="200"/>
        <end position="219"/>
    </location>
</feature>
<evidence type="ECO:0000313" key="9">
    <source>
        <dbReference type="Proteomes" id="UP001345013"/>
    </source>
</evidence>
<keyword evidence="9" id="KW-1185">Reference proteome</keyword>
<dbReference type="PANTHER" id="PTHR31845:SF17">
    <property type="entry name" value="ZN(II)2CYS6 TRANSCRIPTION FACTOR (EUROFUNG)"/>
    <property type="match status" value="1"/>
</dbReference>
<keyword evidence="5" id="KW-0539">Nucleus</keyword>
<dbReference type="Proteomes" id="UP001345013">
    <property type="component" value="Unassembled WGS sequence"/>
</dbReference>
<evidence type="ECO:0000256" key="5">
    <source>
        <dbReference type="ARBA" id="ARBA00023242"/>
    </source>
</evidence>
<keyword evidence="4" id="KW-0804">Transcription</keyword>
<dbReference type="SMART" id="SM00066">
    <property type="entry name" value="GAL4"/>
    <property type="match status" value="1"/>
</dbReference>
<feature type="region of interest" description="Disordered" evidence="6">
    <location>
        <begin position="1"/>
        <end position="20"/>
    </location>
</feature>
<dbReference type="PROSITE" id="PS50048">
    <property type="entry name" value="ZN2_CY6_FUNGAL_2"/>
    <property type="match status" value="1"/>
</dbReference>
<dbReference type="InterPro" id="IPR036864">
    <property type="entry name" value="Zn2-C6_fun-type_DNA-bd_sf"/>
</dbReference>
<protein>
    <recommendedName>
        <fullName evidence="7">Zn(2)-C6 fungal-type domain-containing protein</fullName>
    </recommendedName>
</protein>
<dbReference type="PANTHER" id="PTHR31845">
    <property type="entry name" value="FINGER DOMAIN PROTEIN, PUTATIVE-RELATED"/>
    <property type="match status" value="1"/>
</dbReference>
<accession>A0ABR0JVV6</accession>
<dbReference type="EMBL" id="JAVRRG010000251">
    <property type="protein sequence ID" value="KAK5075738.1"/>
    <property type="molecule type" value="Genomic_DNA"/>
</dbReference>
<dbReference type="CDD" id="cd00067">
    <property type="entry name" value="GAL4"/>
    <property type="match status" value="1"/>
</dbReference>
<dbReference type="SUPFAM" id="SSF57701">
    <property type="entry name" value="Zn2/Cys6 DNA-binding domain"/>
    <property type="match status" value="1"/>
</dbReference>
<dbReference type="InterPro" id="IPR051089">
    <property type="entry name" value="prtT"/>
</dbReference>
<comment type="caution">
    <text evidence="8">The sequence shown here is derived from an EMBL/GenBank/DDBJ whole genome shotgun (WGS) entry which is preliminary data.</text>
</comment>
<evidence type="ECO:0000256" key="6">
    <source>
        <dbReference type="SAM" id="MobiDB-lite"/>
    </source>
</evidence>
<feature type="region of interest" description="Disordered" evidence="6">
    <location>
        <begin position="110"/>
        <end position="129"/>
    </location>
</feature>
<keyword evidence="3" id="KW-0238">DNA-binding</keyword>
<evidence type="ECO:0000256" key="2">
    <source>
        <dbReference type="ARBA" id="ARBA00023015"/>
    </source>
</evidence>
<dbReference type="InterPro" id="IPR001138">
    <property type="entry name" value="Zn2Cys6_DnaBD"/>
</dbReference>
<evidence type="ECO:0000256" key="3">
    <source>
        <dbReference type="ARBA" id="ARBA00023125"/>
    </source>
</evidence>